<sequence length="123" mass="13170">MAARKKKTSKAKGLTLLCGTCVGRGWLEKERVNRCASCRGTGLQKPPASAGTTPPGVPRGNPPARPRRQTKQQIRDSQYRAALGLPDDSPIPSSIGNTEGHGGPQNVRRIRKIGGPAPRRKAR</sequence>
<feature type="compositionally biased region" description="Basic residues" evidence="1">
    <location>
        <begin position="108"/>
        <end position="123"/>
    </location>
</feature>
<dbReference type="InterPro" id="IPR036410">
    <property type="entry name" value="HSP_DnaJ_Cys-rich_dom_sf"/>
</dbReference>
<reference evidence="2 3" key="1">
    <citation type="submission" date="2019-06" db="EMBL/GenBank/DDBJ databases">
        <title>Whole genome shotgun sequence of Cellulosimicrobium cellulans NBRC 15516.</title>
        <authorList>
            <person name="Hosoyama A."/>
            <person name="Uohara A."/>
            <person name="Ohji S."/>
            <person name="Ichikawa N."/>
        </authorList>
    </citation>
    <scope>NUCLEOTIDE SEQUENCE [LARGE SCALE GENOMIC DNA]</scope>
    <source>
        <strain evidence="2 3">NBRC 15516</strain>
    </source>
</reference>
<organism evidence="2 3">
    <name type="scientific">Cellulosimicrobium cellulans</name>
    <name type="common">Arthrobacter luteus</name>
    <dbReference type="NCBI Taxonomy" id="1710"/>
    <lineage>
        <taxon>Bacteria</taxon>
        <taxon>Bacillati</taxon>
        <taxon>Actinomycetota</taxon>
        <taxon>Actinomycetes</taxon>
        <taxon>Micrococcales</taxon>
        <taxon>Promicromonosporaceae</taxon>
        <taxon>Cellulosimicrobium</taxon>
    </lineage>
</organism>
<name>A0A4Y4E5H3_CELCE</name>
<dbReference type="SUPFAM" id="SSF57938">
    <property type="entry name" value="DnaJ/Hsp40 cysteine-rich domain"/>
    <property type="match status" value="1"/>
</dbReference>
<proteinExistence type="predicted"/>
<dbReference type="AlphaFoldDB" id="A0A4Y4E5H3"/>
<feature type="region of interest" description="Disordered" evidence="1">
    <location>
        <begin position="38"/>
        <end position="123"/>
    </location>
</feature>
<evidence type="ECO:0000313" key="2">
    <source>
        <dbReference type="EMBL" id="GED11284.1"/>
    </source>
</evidence>
<dbReference type="Proteomes" id="UP000316659">
    <property type="component" value="Unassembled WGS sequence"/>
</dbReference>
<feature type="compositionally biased region" description="Pro residues" evidence="1">
    <location>
        <begin position="55"/>
        <end position="64"/>
    </location>
</feature>
<gene>
    <name evidence="2" type="ORF">CCE02nite_32830</name>
</gene>
<evidence type="ECO:0000256" key="1">
    <source>
        <dbReference type="SAM" id="MobiDB-lite"/>
    </source>
</evidence>
<comment type="caution">
    <text evidence="2">The sequence shown here is derived from an EMBL/GenBank/DDBJ whole genome shotgun (WGS) entry which is preliminary data.</text>
</comment>
<evidence type="ECO:0000313" key="3">
    <source>
        <dbReference type="Proteomes" id="UP000316659"/>
    </source>
</evidence>
<dbReference type="EMBL" id="BJNZ01000027">
    <property type="protein sequence ID" value="GED11284.1"/>
    <property type="molecule type" value="Genomic_DNA"/>
</dbReference>
<accession>A0A4Y4E5H3</accession>
<protein>
    <submittedName>
        <fullName evidence="2">Uncharacterized protein</fullName>
    </submittedName>
</protein>